<dbReference type="AlphaFoldDB" id="A0A914S4T6"/>
<organism evidence="1 2">
    <name type="scientific">Parascaris equorum</name>
    <name type="common">Equine roundworm</name>
    <dbReference type="NCBI Taxonomy" id="6256"/>
    <lineage>
        <taxon>Eukaryota</taxon>
        <taxon>Metazoa</taxon>
        <taxon>Ecdysozoa</taxon>
        <taxon>Nematoda</taxon>
        <taxon>Chromadorea</taxon>
        <taxon>Rhabditida</taxon>
        <taxon>Spirurina</taxon>
        <taxon>Ascaridomorpha</taxon>
        <taxon>Ascaridoidea</taxon>
        <taxon>Ascarididae</taxon>
        <taxon>Parascaris</taxon>
    </lineage>
</organism>
<name>A0A914S4T6_PAREQ</name>
<dbReference type="Proteomes" id="UP000887564">
    <property type="component" value="Unplaced"/>
</dbReference>
<protein>
    <submittedName>
        <fullName evidence="2">Uncharacterized protein</fullName>
    </submittedName>
</protein>
<evidence type="ECO:0000313" key="1">
    <source>
        <dbReference type="Proteomes" id="UP000887564"/>
    </source>
</evidence>
<sequence>MIIYQENVQVQLLRSMAKHLFYIQKERCATLENITQYEKKAVNKTQTFMSVTSPQMRVTSVCSIRMCVASEYWLKFSAFLRVFIASMTMFSRGPNSSIPSDSVCFRSMRAKLASAEEAANCNIIKYIAAIEGTSRYFPFIQHFLFRTQTSSN</sequence>
<reference evidence="2" key="1">
    <citation type="submission" date="2022-11" db="UniProtKB">
        <authorList>
            <consortium name="WormBaseParasite"/>
        </authorList>
    </citation>
    <scope>IDENTIFICATION</scope>
</reference>
<proteinExistence type="predicted"/>
<keyword evidence="1" id="KW-1185">Reference proteome</keyword>
<accession>A0A914S4T6</accession>
<dbReference type="WBParaSite" id="PEQ_0000926601-mRNA-1">
    <property type="protein sequence ID" value="PEQ_0000926601-mRNA-1"/>
    <property type="gene ID" value="PEQ_0000926601"/>
</dbReference>
<evidence type="ECO:0000313" key="2">
    <source>
        <dbReference type="WBParaSite" id="PEQ_0000926601-mRNA-1"/>
    </source>
</evidence>